<feature type="chain" id="PRO_5046469657" description="Polar amino acid transport system substrate-binding protein" evidence="1">
    <location>
        <begin position="20"/>
        <end position="257"/>
    </location>
</feature>
<gene>
    <name evidence="2" type="ORF">PZA18_19005</name>
</gene>
<dbReference type="Proteomes" id="UP001172778">
    <property type="component" value="Unassembled WGS sequence"/>
</dbReference>
<keyword evidence="3" id="KW-1185">Reference proteome</keyword>
<reference evidence="2" key="1">
    <citation type="submission" date="2023-03" db="EMBL/GenBank/DDBJ databases">
        <title>Chitinimonas shenzhenensis gen. nov., sp. nov., a novel member of family Burkholderiaceae isolated from activated sludge collected in Shen Zhen, China.</title>
        <authorList>
            <person name="Wang X."/>
        </authorList>
    </citation>
    <scope>NUCLEOTIDE SEQUENCE</scope>
    <source>
        <strain evidence="2">DQS-5</strain>
    </source>
</reference>
<dbReference type="RefSeq" id="WP_284102451.1">
    <property type="nucleotide sequence ID" value="NZ_JARRAF010000032.1"/>
</dbReference>
<feature type="signal peptide" evidence="1">
    <location>
        <begin position="1"/>
        <end position="19"/>
    </location>
</feature>
<dbReference type="SUPFAM" id="SSF53850">
    <property type="entry name" value="Periplasmic binding protein-like II"/>
    <property type="match status" value="1"/>
</dbReference>
<evidence type="ECO:0000313" key="2">
    <source>
        <dbReference type="EMBL" id="MDK2126136.1"/>
    </source>
</evidence>
<sequence length="257" mass="28015">MRIRFLALALCGLQATASACELRFALGDGEVLPYLAGNGSQVRSERPGIAVELADLASQAIGCKAVFNRVPTKRVLAETAAGKYEAGFMYSYDPERAKELAYPMKQSAVDSSRRIATLSYYLYRRKDSPVDWDGKQITGLSGNIGANLGWSIAKDLAAKGYGVEEAPGPVANFNKLVHGRIGAFATQDIDGDPVLALGKFAQAERLSTPLSTKHYFVVFNLAFARSKAELVENFWTQLGIQRDKQLPALLKKYQADD</sequence>
<organism evidence="2 3">
    <name type="scientific">Parachitinimonas caeni</name>
    <dbReference type="NCBI Taxonomy" id="3031301"/>
    <lineage>
        <taxon>Bacteria</taxon>
        <taxon>Pseudomonadati</taxon>
        <taxon>Pseudomonadota</taxon>
        <taxon>Betaproteobacteria</taxon>
        <taxon>Neisseriales</taxon>
        <taxon>Chitinibacteraceae</taxon>
        <taxon>Parachitinimonas</taxon>
    </lineage>
</organism>
<protein>
    <recommendedName>
        <fullName evidence="4">Polar amino acid transport system substrate-binding protein</fullName>
    </recommendedName>
</protein>
<keyword evidence="1" id="KW-0732">Signal</keyword>
<proteinExistence type="predicted"/>
<dbReference type="Gene3D" id="3.40.190.10">
    <property type="entry name" value="Periplasmic binding protein-like II"/>
    <property type="match status" value="2"/>
</dbReference>
<name>A0ABT7E1G1_9NEIS</name>
<evidence type="ECO:0008006" key="4">
    <source>
        <dbReference type="Google" id="ProtNLM"/>
    </source>
</evidence>
<dbReference type="EMBL" id="JARRAF010000032">
    <property type="protein sequence ID" value="MDK2126136.1"/>
    <property type="molecule type" value="Genomic_DNA"/>
</dbReference>
<evidence type="ECO:0000313" key="3">
    <source>
        <dbReference type="Proteomes" id="UP001172778"/>
    </source>
</evidence>
<accession>A0ABT7E1G1</accession>
<comment type="caution">
    <text evidence="2">The sequence shown here is derived from an EMBL/GenBank/DDBJ whole genome shotgun (WGS) entry which is preliminary data.</text>
</comment>
<dbReference type="PROSITE" id="PS51257">
    <property type="entry name" value="PROKAR_LIPOPROTEIN"/>
    <property type="match status" value="1"/>
</dbReference>
<evidence type="ECO:0000256" key="1">
    <source>
        <dbReference type="SAM" id="SignalP"/>
    </source>
</evidence>